<keyword evidence="4 5" id="KW-0963">Cytoplasm</keyword>
<evidence type="ECO:0000256" key="3">
    <source>
        <dbReference type="ARBA" id="ARBA00018111"/>
    </source>
</evidence>
<evidence type="ECO:0000256" key="4">
    <source>
        <dbReference type="ARBA" id="ARBA00022490"/>
    </source>
</evidence>
<gene>
    <name evidence="5 8" type="primary">recX</name>
    <name evidence="8" type="ORF">Tchar_01766</name>
</gene>
<evidence type="ECO:0000259" key="7">
    <source>
        <dbReference type="Pfam" id="PF21982"/>
    </source>
</evidence>
<keyword evidence="9" id="KW-1185">Reference proteome</keyword>
<evidence type="ECO:0000259" key="6">
    <source>
        <dbReference type="Pfam" id="PF21981"/>
    </source>
</evidence>
<dbReference type="InterPro" id="IPR053926">
    <property type="entry name" value="RecX_HTH_1st"/>
</dbReference>
<dbReference type="AlphaFoldDB" id="A0A554XCA6"/>
<proteinExistence type="inferred from homology"/>
<dbReference type="HAMAP" id="MF_01114">
    <property type="entry name" value="RecX"/>
    <property type="match status" value="1"/>
</dbReference>
<dbReference type="Pfam" id="PF21981">
    <property type="entry name" value="RecX_HTH3"/>
    <property type="match status" value="1"/>
</dbReference>
<name>A0A554XCA6_9BURK</name>
<comment type="subcellular location">
    <subcellularLocation>
        <location evidence="1 5">Cytoplasm</location>
    </subcellularLocation>
</comment>
<dbReference type="GO" id="GO:0006282">
    <property type="term" value="P:regulation of DNA repair"/>
    <property type="evidence" value="ECO:0007669"/>
    <property type="project" value="UniProtKB-UniRule"/>
</dbReference>
<comment type="similarity">
    <text evidence="2 5">Belongs to the RecX family.</text>
</comment>
<organism evidence="8 9">
    <name type="scientific">Tepidimonas charontis</name>
    <dbReference type="NCBI Taxonomy" id="2267262"/>
    <lineage>
        <taxon>Bacteria</taxon>
        <taxon>Pseudomonadati</taxon>
        <taxon>Pseudomonadota</taxon>
        <taxon>Betaproteobacteria</taxon>
        <taxon>Burkholderiales</taxon>
        <taxon>Tepidimonas</taxon>
    </lineage>
</organism>
<dbReference type="NCBIfam" id="NF001055">
    <property type="entry name" value="PRK00117.2-5"/>
    <property type="match status" value="1"/>
</dbReference>
<accession>A0A554XCA6</accession>
<comment type="caution">
    <text evidence="8">The sequence shown here is derived from an EMBL/GenBank/DDBJ whole genome shotgun (WGS) entry which is preliminary data.</text>
</comment>
<dbReference type="GO" id="GO:0005737">
    <property type="term" value="C:cytoplasm"/>
    <property type="evidence" value="ECO:0007669"/>
    <property type="project" value="UniProtKB-SubCell"/>
</dbReference>
<feature type="domain" description="RecX first three-helical" evidence="7">
    <location>
        <begin position="18"/>
        <end position="55"/>
    </location>
</feature>
<sequence>MCPMSRSTICEPGALSLRARALRWLARREYTRAELAQRLAPYAPDAAALDAVLQECAARGWLDEQRAVEGHLRRRAARFGARRIQAELGARGVDPDTLRQVQQRLQASEVERAQAVWQQRFGRAPADARERARQLRFLAARGFAADVAQRVVPRAIAAPAAPDEDA</sequence>
<dbReference type="PANTHER" id="PTHR33602">
    <property type="entry name" value="REGULATORY PROTEIN RECX FAMILY PROTEIN"/>
    <property type="match status" value="1"/>
</dbReference>
<comment type="function">
    <text evidence="5">Modulates RecA activity.</text>
</comment>
<dbReference type="InterPro" id="IPR053925">
    <property type="entry name" value="RecX_HTH_3rd"/>
</dbReference>
<dbReference type="PANTHER" id="PTHR33602:SF1">
    <property type="entry name" value="REGULATORY PROTEIN RECX FAMILY PROTEIN"/>
    <property type="match status" value="1"/>
</dbReference>
<protein>
    <recommendedName>
        <fullName evidence="3 5">Regulatory protein RecX</fullName>
    </recommendedName>
</protein>
<reference evidence="8 9" key="1">
    <citation type="submission" date="2019-07" db="EMBL/GenBank/DDBJ databases">
        <title>Tepidimonas charontis SPSP-6 draft genome.</title>
        <authorList>
            <person name="Da Costa M.S."/>
            <person name="Froufe H.J.C."/>
            <person name="Egas C."/>
            <person name="Albuquerque L."/>
        </authorList>
    </citation>
    <scope>NUCLEOTIDE SEQUENCE [LARGE SCALE GENOMIC DNA]</scope>
    <source>
        <strain evidence="8 9">SPSP-6</strain>
    </source>
</reference>
<dbReference type="Proteomes" id="UP000318294">
    <property type="component" value="Unassembled WGS sequence"/>
</dbReference>
<dbReference type="InterPro" id="IPR036388">
    <property type="entry name" value="WH-like_DNA-bd_sf"/>
</dbReference>
<dbReference type="Pfam" id="PF21982">
    <property type="entry name" value="RecX_HTH1"/>
    <property type="match status" value="1"/>
</dbReference>
<dbReference type="EMBL" id="VJON01000028">
    <property type="protein sequence ID" value="TSE33436.1"/>
    <property type="molecule type" value="Genomic_DNA"/>
</dbReference>
<feature type="domain" description="RecX third three-helical" evidence="6">
    <location>
        <begin position="109"/>
        <end position="152"/>
    </location>
</feature>
<evidence type="ECO:0000256" key="2">
    <source>
        <dbReference type="ARBA" id="ARBA00009695"/>
    </source>
</evidence>
<evidence type="ECO:0000256" key="5">
    <source>
        <dbReference type="HAMAP-Rule" id="MF_01114"/>
    </source>
</evidence>
<dbReference type="InterPro" id="IPR003783">
    <property type="entry name" value="Regulatory_RecX"/>
</dbReference>
<evidence type="ECO:0000256" key="1">
    <source>
        <dbReference type="ARBA" id="ARBA00004496"/>
    </source>
</evidence>
<dbReference type="Gene3D" id="1.10.10.10">
    <property type="entry name" value="Winged helix-like DNA-binding domain superfamily/Winged helix DNA-binding domain"/>
    <property type="match status" value="2"/>
</dbReference>
<evidence type="ECO:0000313" key="8">
    <source>
        <dbReference type="EMBL" id="TSE33436.1"/>
    </source>
</evidence>
<evidence type="ECO:0000313" key="9">
    <source>
        <dbReference type="Proteomes" id="UP000318294"/>
    </source>
</evidence>